<comment type="cofactor">
    <cofactor evidence="1">
        <name>a divalent metal cation</name>
        <dbReference type="ChEBI" id="CHEBI:60240"/>
    </cofactor>
</comment>
<dbReference type="GO" id="GO:0046872">
    <property type="term" value="F:metal ion binding"/>
    <property type="evidence" value="ECO:0007669"/>
    <property type="project" value="UniProtKB-KW"/>
</dbReference>
<evidence type="ECO:0000256" key="1">
    <source>
        <dbReference type="ARBA" id="ARBA00001968"/>
    </source>
</evidence>
<evidence type="ECO:0000259" key="9">
    <source>
        <dbReference type="Pfam" id="PF13359"/>
    </source>
</evidence>
<keyword evidence="6" id="KW-0378">Hydrolase</keyword>
<feature type="region of interest" description="Disordered" evidence="8">
    <location>
        <begin position="286"/>
        <end position="337"/>
    </location>
</feature>
<evidence type="ECO:0000256" key="4">
    <source>
        <dbReference type="ARBA" id="ARBA00022722"/>
    </source>
</evidence>
<dbReference type="PANTHER" id="PTHR22930">
    <property type="match status" value="1"/>
</dbReference>
<dbReference type="AlphaFoldDB" id="A0AAD9CCR8"/>
<dbReference type="GO" id="GO:0005634">
    <property type="term" value="C:nucleus"/>
    <property type="evidence" value="ECO:0007669"/>
    <property type="project" value="UniProtKB-SubCell"/>
</dbReference>
<gene>
    <name evidence="10" type="ORF">KUDE01_018131</name>
</gene>
<dbReference type="InterPro" id="IPR027806">
    <property type="entry name" value="HARBI1_dom"/>
</dbReference>
<evidence type="ECO:0000256" key="7">
    <source>
        <dbReference type="ARBA" id="ARBA00023242"/>
    </source>
</evidence>
<protein>
    <submittedName>
        <fullName evidence="10">Nuclease HARBI1</fullName>
    </submittedName>
</protein>
<accession>A0AAD9CCR8</accession>
<keyword evidence="4" id="KW-0540">Nuclease</keyword>
<comment type="caution">
    <text evidence="10">The sequence shown here is derived from an EMBL/GenBank/DDBJ whole genome shotgun (WGS) entry which is preliminary data.</text>
</comment>
<name>A0AAD9CCR8_DISEL</name>
<dbReference type="PANTHER" id="PTHR22930:SF267">
    <property type="entry name" value="NUCLEASE HARBI1-RELATED"/>
    <property type="match status" value="1"/>
</dbReference>
<proteinExistence type="inferred from homology"/>
<evidence type="ECO:0000256" key="3">
    <source>
        <dbReference type="ARBA" id="ARBA00006958"/>
    </source>
</evidence>
<evidence type="ECO:0000256" key="8">
    <source>
        <dbReference type="SAM" id="MobiDB-lite"/>
    </source>
</evidence>
<evidence type="ECO:0000256" key="2">
    <source>
        <dbReference type="ARBA" id="ARBA00004123"/>
    </source>
</evidence>
<keyword evidence="11" id="KW-1185">Reference proteome</keyword>
<keyword evidence="5" id="KW-0479">Metal-binding</keyword>
<comment type="subcellular location">
    <subcellularLocation>
        <location evidence="2">Nucleus</location>
    </subcellularLocation>
</comment>
<dbReference type="Pfam" id="PF13359">
    <property type="entry name" value="DDE_Tnp_4"/>
    <property type="match status" value="1"/>
</dbReference>
<feature type="domain" description="DDE Tnp4" evidence="9">
    <location>
        <begin position="111"/>
        <end position="219"/>
    </location>
</feature>
<evidence type="ECO:0000256" key="5">
    <source>
        <dbReference type="ARBA" id="ARBA00022723"/>
    </source>
</evidence>
<comment type="similarity">
    <text evidence="3">Belongs to the HARBI1 family.</text>
</comment>
<keyword evidence="7" id="KW-0539">Nucleus</keyword>
<dbReference type="Proteomes" id="UP001228049">
    <property type="component" value="Unassembled WGS sequence"/>
</dbReference>
<dbReference type="InterPro" id="IPR045249">
    <property type="entry name" value="HARBI1-like"/>
</dbReference>
<organism evidence="10 11">
    <name type="scientific">Dissostichus eleginoides</name>
    <name type="common">Patagonian toothfish</name>
    <name type="synonym">Dissostichus amissus</name>
    <dbReference type="NCBI Taxonomy" id="100907"/>
    <lineage>
        <taxon>Eukaryota</taxon>
        <taxon>Metazoa</taxon>
        <taxon>Chordata</taxon>
        <taxon>Craniata</taxon>
        <taxon>Vertebrata</taxon>
        <taxon>Euteleostomi</taxon>
        <taxon>Actinopterygii</taxon>
        <taxon>Neopterygii</taxon>
        <taxon>Teleostei</taxon>
        <taxon>Neoteleostei</taxon>
        <taxon>Acanthomorphata</taxon>
        <taxon>Eupercaria</taxon>
        <taxon>Perciformes</taxon>
        <taxon>Notothenioidei</taxon>
        <taxon>Nototheniidae</taxon>
        <taxon>Dissostichus</taxon>
    </lineage>
</organism>
<sequence>MADLALLEDLANGRVRRERNFRDQQDLANDDEWLMSRFRLPRAVLLELCAVLGPALQRSTLRNRAVPVPIQVLTTLGFLATGTFQREMADRSGISQPTLSRVMPDVLGVARWPGSTHNAFIWRNSSVGRRLEAGAVLDGWLLGDSGYPLKRWLLTPFHNPQSAEERQYNTRHSQARAVVERTIGLLKGRWRCLDATGGKLCYKPDKVCQIVRACAVLHNLALLNNVPLPPEAACAQDEPDPLPQAWARNPGGLQQRLDDCIREDTAAARGLRRRCRGDAGARSTRCRGEAEARGAVETPGLNAGGAMETPGLEARGAVETPGLDAGGAVETPGHEVPRYTIPLPRWNQHL</sequence>
<dbReference type="EMBL" id="JASDAP010000008">
    <property type="protein sequence ID" value="KAK1898607.1"/>
    <property type="molecule type" value="Genomic_DNA"/>
</dbReference>
<dbReference type="GO" id="GO:0016787">
    <property type="term" value="F:hydrolase activity"/>
    <property type="evidence" value="ECO:0007669"/>
    <property type="project" value="UniProtKB-KW"/>
</dbReference>
<evidence type="ECO:0000313" key="11">
    <source>
        <dbReference type="Proteomes" id="UP001228049"/>
    </source>
</evidence>
<evidence type="ECO:0000256" key="6">
    <source>
        <dbReference type="ARBA" id="ARBA00022801"/>
    </source>
</evidence>
<reference evidence="10" key="1">
    <citation type="submission" date="2023-04" db="EMBL/GenBank/DDBJ databases">
        <title>Chromosome-level genome of Chaenocephalus aceratus.</title>
        <authorList>
            <person name="Park H."/>
        </authorList>
    </citation>
    <scope>NUCLEOTIDE SEQUENCE</scope>
    <source>
        <strain evidence="10">DE</strain>
        <tissue evidence="10">Muscle</tissue>
    </source>
</reference>
<evidence type="ECO:0000313" key="10">
    <source>
        <dbReference type="EMBL" id="KAK1898607.1"/>
    </source>
</evidence>
<dbReference type="GO" id="GO:0004518">
    <property type="term" value="F:nuclease activity"/>
    <property type="evidence" value="ECO:0007669"/>
    <property type="project" value="UniProtKB-KW"/>
</dbReference>